<evidence type="ECO:0000259" key="2">
    <source>
        <dbReference type="PROSITE" id="PS50994"/>
    </source>
</evidence>
<reference evidence="4" key="1">
    <citation type="submission" date="2022-11" db="UniProtKB">
        <authorList>
            <consortium name="WormBaseParasite"/>
        </authorList>
    </citation>
    <scope>IDENTIFICATION</scope>
</reference>
<sequence>MAYSFDIEYVKTDAFGQADGLSRLPAGDDVDFKESATIDAELHQVFTERLNEAPLQSKEIAEETEKDKLLQKVPLLHKNGWPNHLSSGFDKEHLPFFKICHELESSNHCLLWGLRTIIPSSLRQKMLDQLHKTHPGQSTMKRMARKYFWWPRLDKDIEEMVSACHACNKVLPNPPKVLLRPWPIAERPWQRIHIDFAGPFLGSMWFVAIDAHSKWPEVFEMKQQKTHTAEVVVALSEMFCRWGICEEIVSDNGPQFTSEEFKRFCFDNGIKHTLTAPYHPQSNGQVKRFIQTFKNALLKAQTEEGKEERKLQVLHFLQRYRLTPHPTTEEAPAELFLKQTPRSHWDLIYPSAMATMEKNRLKMKEQFDQHKKDRALFPGAQVLVRNFNSKRNHWVKGTIVEQLGSVKWRVQVAGQKTCSRHSNQLRLLNGPKYPASLIDHDPPSLNAFVLPQDDVVIVSEATSEDEHWDSPEADFRSLETSIPDSAPADDAIPVVDVAPPVTTAPTVATRHRVAENCRCSAEGRCYTM</sequence>
<organism evidence="3 4">
    <name type="scientific">Plectus sambesii</name>
    <dbReference type="NCBI Taxonomy" id="2011161"/>
    <lineage>
        <taxon>Eukaryota</taxon>
        <taxon>Metazoa</taxon>
        <taxon>Ecdysozoa</taxon>
        <taxon>Nematoda</taxon>
        <taxon>Chromadorea</taxon>
        <taxon>Plectida</taxon>
        <taxon>Plectina</taxon>
        <taxon>Plectoidea</taxon>
        <taxon>Plectidae</taxon>
        <taxon>Plectus</taxon>
    </lineage>
</organism>
<dbReference type="InterPro" id="IPR012337">
    <property type="entry name" value="RNaseH-like_sf"/>
</dbReference>
<dbReference type="InterPro" id="IPR036397">
    <property type="entry name" value="RNaseH_sf"/>
</dbReference>
<name>A0A914XQD5_9BILA</name>
<dbReference type="PANTHER" id="PTHR37984:SF5">
    <property type="entry name" value="PROTEIN NYNRIN-LIKE"/>
    <property type="match status" value="1"/>
</dbReference>
<dbReference type="WBParaSite" id="PSAMB.scaffold9713size4708.g32682.t1">
    <property type="protein sequence ID" value="PSAMB.scaffold9713size4708.g32682.t1"/>
    <property type="gene ID" value="PSAMB.scaffold9713size4708.g32682"/>
</dbReference>
<evidence type="ECO:0000313" key="4">
    <source>
        <dbReference type="WBParaSite" id="PSAMB.scaffold9713size4708.g32682.t1"/>
    </source>
</evidence>
<dbReference type="EC" id="2.7.7.49" evidence="1"/>
<dbReference type="InterPro" id="IPR001584">
    <property type="entry name" value="Integrase_cat-core"/>
</dbReference>
<protein>
    <recommendedName>
        <fullName evidence="1">RNA-directed DNA polymerase</fullName>
        <ecNumber evidence="1">2.7.7.49</ecNumber>
    </recommendedName>
</protein>
<dbReference type="Gene3D" id="1.10.340.70">
    <property type="match status" value="1"/>
</dbReference>
<dbReference type="Gene3D" id="3.30.420.10">
    <property type="entry name" value="Ribonuclease H-like superfamily/Ribonuclease H"/>
    <property type="match status" value="1"/>
</dbReference>
<dbReference type="Pfam" id="PF00665">
    <property type="entry name" value="rve"/>
    <property type="match status" value="1"/>
</dbReference>
<dbReference type="PANTHER" id="PTHR37984">
    <property type="entry name" value="PROTEIN CBG26694"/>
    <property type="match status" value="1"/>
</dbReference>
<evidence type="ECO:0000313" key="3">
    <source>
        <dbReference type="Proteomes" id="UP000887566"/>
    </source>
</evidence>
<dbReference type="InterPro" id="IPR050951">
    <property type="entry name" value="Retrovirus_Pol_polyprotein"/>
</dbReference>
<dbReference type="AlphaFoldDB" id="A0A914XQD5"/>
<evidence type="ECO:0000256" key="1">
    <source>
        <dbReference type="ARBA" id="ARBA00012493"/>
    </source>
</evidence>
<dbReference type="InterPro" id="IPR041588">
    <property type="entry name" value="Integrase_H2C2"/>
</dbReference>
<dbReference type="GO" id="GO:0015074">
    <property type="term" value="P:DNA integration"/>
    <property type="evidence" value="ECO:0007669"/>
    <property type="project" value="InterPro"/>
</dbReference>
<accession>A0A914XQD5</accession>
<dbReference type="PROSITE" id="PS50994">
    <property type="entry name" value="INTEGRASE"/>
    <property type="match status" value="1"/>
</dbReference>
<dbReference type="SUPFAM" id="SSF53098">
    <property type="entry name" value="Ribonuclease H-like"/>
    <property type="match status" value="1"/>
</dbReference>
<dbReference type="Proteomes" id="UP000887566">
    <property type="component" value="Unplaced"/>
</dbReference>
<keyword evidence="3" id="KW-1185">Reference proteome</keyword>
<dbReference type="FunFam" id="1.10.340.70:FF:000003">
    <property type="entry name" value="Protein CBG25708"/>
    <property type="match status" value="1"/>
</dbReference>
<dbReference type="FunFam" id="3.30.420.10:FF:000063">
    <property type="entry name" value="Retrovirus-related Pol polyprotein from transposon 297-like Protein"/>
    <property type="match status" value="1"/>
</dbReference>
<proteinExistence type="predicted"/>
<feature type="domain" description="Integrase catalytic" evidence="2">
    <location>
        <begin position="184"/>
        <end position="340"/>
    </location>
</feature>
<dbReference type="GO" id="GO:0003964">
    <property type="term" value="F:RNA-directed DNA polymerase activity"/>
    <property type="evidence" value="ECO:0007669"/>
    <property type="project" value="UniProtKB-EC"/>
</dbReference>
<dbReference type="Pfam" id="PF17921">
    <property type="entry name" value="Integrase_H2C2"/>
    <property type="match status" value="1"/>
</dbReference>
<dbReference type="GO" id="GO:0003676">
    <property type="term" value="F:nucleic acid binding"/>
    <property type="evidence" value="ECO:0007669"/>
    <property type="project" value="InterPro"/>
</dbReference>